<evidence type="ECO:0000313" key="2">
    <source>
        <dbReference type="EMBL" id="KAK8970947.1"/>
    </source>
</evidence>
<dbReference type="Proteomes" id="UP001412067">
    <property type="component" value="Unassembled WGS sequence"/>
</dbReference>
<dbReference type="Gene3D" id="3.90.950.10">
    <property type="match status" value="1"/>
</dbReference>
<reference evidence="2 3" key="1">
    <citation type="journal article" date="2022" name="Nat. Plants">
        <title>Genomes of leafy and leafless Platanthera orchids illuminate the evolution of mycoheterotrophy.</title>
        <authorList>
            <person name="Li M.H."/>
            <person name="Liu K.W."/>
            <person name="Li Z."/>
            <person name="Lu H.C."/>
            <person name="Ye Q.L."/>
            <person name="Zhang D."/>
            <person name="Wang J.Y."/>
            <person name="Li Y.F."/>
            <person name="Zhong Z.M."/>
            <person name="Liu X."/>
            <person name="Yu X."/>
            <person name="Liu D.K."/>
            <person name="Tu X.D."/>
            <person name="Liu B."/>
            <person name="Hao Y."/>
            <person name="Liao X.Y."/>
            <person name="Jiang Y.T."/>
            <person name="Sun W.H."/>
            <person name="Chen J."/>
            <person name="Chen Y.Q."/>
            <person name="Ai Y."/>
            <person name="Zhai J.W."/>
            <person name="Wu S.S."/>
            <person name="Zhou Z."/>
            <person name="Hsiao Y.Y."/>
            <person name="Wu W.L."/>
            <person name="Chen Y.Y."/>
            <person name="Lin Y.F."/>
            <person name="Hsu J.L."/>
            <person name="Li C.Y."/>
            <person name="Wang Z.W."/>
            <person name="Zhao X."/>
            <person name="Zhong W.Y."/>
            <person name="Ma X.K."/>
            <person name="Ma L."/>
            <person name="Huang J."/>
            <person name="Chen G.Z."/>
            <person name="Huang M.Z."/>
            <person name="Huang L."/>
            <person name="Peng D.H."/>
            <person name="Luo Y.B."/>
            <person name="Zou S.Q."/>
            <person name="Chen S.P."/>
            <person name="Lan S."/>
            <person name="Tsai W.C."/>
            <person name="Van de Peer Y."/>
            <person name="Liu Z.J."/>
        </authorList>
    </citation>
    <scope>NUCLEOTIDE SEQUENCE [LARGE SCALE GENOMIC DNA]</scope>
    <source>
        <strain evidence="2">Lor288</strain>
    </source>
</reference>
<protein>
    <submittedName>
        <fullName evidence="2">Uncharacterized protein</fullName>
    </submittedName>
</protein>
<proteinExistence type="predicted"/>
<dbReference type="InterPro" id="IPR003697">
    <property type="entry name" value="Maf-like"/>
</dbReference>
<comment type="caution">
    <text evidence="2">The sequence shown here is derived from an EMBL/GenBank/DDBJ whole genome shotgun (WGS) entry which is preliminary data.</text>
</comment>
<name>A0ABR2N481_9ASPA</name>
<dbReference type="EMBL" id="JBBWWR010000001">
    <property type="protein sequence ID" value="KAK8970947.1"/>
    <property type="molecule type" value="Genomic_DNA"/>
</dbReference>
<organism evidence="2 3">
    <name type="scientific">Platanthera guangdongensis</name>
    <dbReference type="NCBI Taxonomy" id="2320717"/>
    <lineage>
        <taxon>Eukaryota</taxon>
        <taxon>Viridiplantae</taxon>
        <taxon>Streptophyta</taxon>
        <taxon>Embryophyta</taxon>
        <taxon>Tracheophyta</taxon>
        <taxon>Spermatophyta</taxon>
        <taxon>Magnoliopsida</taxon>
        <taxon>Liliopsida</taxon>
        <taxon>Asparagales</taxon>
        <taxon>Orchidaceae</taxon>
        <taxon>Orchidoideae</taxon>
        <taxon>Orchideae</taxon>
        <taxon>Orchidinae</taxon>
        <taxon>Platanthera</taxon>
    </lineage>
</organism>
<dbReference type="Pfam" id="PF02545">
    <property type="entry name" value="Maf"/>
    <property type="match status" value="1"/>
</dbReference>
<dbReference type="PANTHER" id="PTHR43213">
    <property type="entry name" value="BIFUNCTIONAL DTTP/UTP PYROPHOSPHATASE/METHYLTRANSFERASE PROTEIN-RELATED"/>
    <property type="match status" value="1"/>
</dbReference>
<evidence type="ECO:0000313" key="3">
    <source>
        <dbReference type="Proteomes" id="UP001412067"/>
    </source>
</evidence>
<dbReference type="SUPFAM" id="SSF52972">
    <property type="entry name" value="ITPase-like"/>
    <property type="match status" value="1"/>
</dbReference>
<sequence>MENQATVQNKGTQRHRLMLCNTPRMRGDEKLSYGRNGMGSCCRQGTSDSGSGSATENGVTAVDNRKACRSRACSRNRISRTSAICIAGSPGSRFRATHRVTRLRHASRCRPVASSIDVPPAGGSTSPPTAKAAASLNPLLCRADPSSSDIHVPPSPIRRSRAASAGIRNPRLLFLHPISRGSRRSSSFLPIRRRTAADAIYSRLEITDYKNAEPTLLITSDIVYFYQIPDEVIQSLIDEGIVFNVAGGLLLEHPLILPLVEALIGTSDSVMGLPKALTERLIQEALDAEIS</sequence>
<dbReference type="PANTHER" id="PTHR43213:SF4">
    <property type="entry name" value="7-METHYL-GTP PYROPHOSPHATASE"/>
    <property type="match status" value="1"/>
</dbReference>
<gene>
    <name evidence="2" type="ORF">KSP40_PGU019143</name>
</gene>
<accession>A0ABR2N481</accession>
<keyword evidence="1" id="KW-0378">Hydrolase</keyword>
<dbReference type="InterPro" id="IPR029001">
    <property type="entry name" value="ITPase-like_fam"/>
</dbReference>
<keyword evidence="3" id="KW-1185">Reference proteome</keyword>
<evidence type="ECO:0000256" key="1">
    <source>
        <dbReference type="ARBA" id="ARBA00022801"/>
    </source>
</evidence>